<dbReference type="GO" id="GO:0005886">
    <property type="term" value="C:plasma membrane"/>
    <property type="evidence" value="ECO:0007669"/>
    <property type="project" value="TreeGrafter"/>
</dbReference>
<reference evidence="2" key="3">
    <citation type="submission" date="2021-06" db="EMBL/GenBank/DDBJ databases">
        <title>Chromosome-level genome assembly for S. haematobium.</title>
        <authorList>
            <person name="Stroehlein A.J."/>
        </authorList>
    </citation>
    <scope>NUCLEOTIDE SEQUENCE</scope>
</reference>
<protein>
    <recommendedName>
        <fullName evidence="1">Peptidase M13 C-terminal domain-containing protein</fullName>
    </recommendedName>
</protein>
<reference evidence="2" key="2">
    <citation type="journal article" date="2019" name="Gigascience">
        <title>High-quality Schistosoma haematobium genome achieved by single-molecule and long-range sequencing.</title>
        <authorList>
            <person name="Stroehlein A.J."/>
            <person name="Korhonen P.K."/>
            <person name="Chong T.M."/>
            <person name="Lim Y.L."/>
            <person name="Chan K.G."/>
            <person name="Webster B."/>
            <person name="Rollinson D."/>
            <person name="Brindley P.J."/>
            <person name="Gasser R.B."/>
            <person name="Young N.D."/>
        </authorList>
    </citation>
    <scope>NUCLEOTIDE SEQUENCE</scope>
</reference>
<dbReference type="InterPro" id="IPR024079">
    <property type="entry name" value="MetalloPept_cat_dom_sf"/>
</dbReference>
<evidence type="ECO:0000313" key="2">
    <source>
        <dbReference type="EMBL" id="KAH9584837.1"/>
    </source>
</evidence>
<dbReference type="PANTHER" id="PTHR11733:SF240">
    <property type="entry name" value="GH14155P-RELATED"/>
    <property type="match status" value="1"/>
</dbReference>
<dbReference type="SUPFAM" id="SSF55486">
    <property type="entry name" value="Metalloproteases ('zincins'), catalytic domain"/>
    <property type="match status" value="1"/>
</dbReference>
<dbReference type="GO" id="GO:0016485">
    <property type="term" value="P:protein processing"/>
    <property type="evidence" value="ECO:0007669"/>
    <property type="project" value="TreeGrafter"/>
</dbReference>
<reference evidence="2" key="1">
    <citation type="journal article" date="2012" name="Nat. Genet.">
        <title>Whole-genome sequence of Schistosoma haematobium.</title>
        <authorList>
            <person name="Young N.D."/>
            <person name="Jex A.R."/>
            <person name="Li B."/>
            <person name="Liu S."/>
            <person name="Yang L."/>
            <person name="Xiong Z."/>
            <person name="Li Y."/>
            <person name="Cantacessi C."/>
            <person name="Hall R.S."/>
            <person name="Xu X."/>
            <person name="Chen F."/>
            <person name="Wu X."/>
            <person name="Zerlotini A."/>
            <person name="Oliveira G."/>
            <person name="Hofmann A."/>
            <person name="Zhang G."/>
            <person name="Fang X."/>
            <person name="Kang Y."/>
            <person name="Campbell B.E."/>
            <person name="Loukas A."/>
            <person name="Ranganathan S."/>
            <person name="Rollinson D."/>
            <person name="Rinaldi G."/>
            <person name="Brindley P.J."/>
            <person name="Yang H."/>
            <person name="Wang J."/>
            <person name="Wang J."/>
            <person name="Gasser R.B."/>
        </authorList>
    </citation>
    <scope>NUCLEOTIDE SEQUENCE</scope>
</reference>
<gene>
    <name evidence="2" type="ORF">MS3_00010765</name>
</gene>
<dbReference type="GO" id="GO:0004222">
    <property type="term" value="F:metalloendopeptidase activity"/>
    <property type="evidence" value="ECO:0007669"/>
    <property type="project" value="InterPro"/>
</dbReference>
<dbReference type="PANTHER" id="PTHR11733">
    <property type="entry name" value="ZINC METALLOPROTEASE FAMILY M13 NEPRILYSIN-RELATED"/>
    <property type="match status" value="1"/>
</dbReference>
<keyword evidence="3" id="KW-1185">Reference proteome</keyword>
<dbReference type="InterPro" id="IPR000718">
    <property type="entry name" value="Peptidase_M13"/>
</dbReference>
<dbReference type="Pfam" id="PF01431">
    <property type="entry name" value="Peptidase_M13"/>
    <property type="match status" value="1"/>
</dbReference>
<dbReference type="Proteomes" id="UP000471633">
    <property type="component" value="Unassembled WGS sequence"/>
</dbReference>
<dbReference type="PROSITE" id="PS51885">
    <property type="entry name" value="NEPRILYSIN"/>
    <property type="match status" value="1"/>
</dbReference>
<name>A0A922IQD0_SCHHA</name>
<dbReference type="RefSeq" id="XP_012799813.3">
    <property type="nucleotide sequence ID" value="XM_012944359.3"/>
</dbReference>
<dbReference type="EMBL" id="AMPZ03000004">
    <property type="protein sequence ID" value="KAH9584837.1"/>
    <property type="molecule type" value="Genomic_DNA"/>
</dbReference>
<dbReference type="AlphaFoldDB" id="A0A922IQD0"/>
<dbReference type="CTD" id="24595746"/>
<evidence type="ECO:0000259" key="1">
    <source>
        <dbReference type="Pfam" id="PF01431"/>
    </source>
</evidence>
<accession>A0A922IQD0</accession>
<evidence type="ECO:0000313" key="3">
    <source>
        <dbReference type="Proteomes" id="UP000471633"/>
    </source>
</evidence>
<dbReference type="KEGG" id="shx:MS3_00010765"/>
<dbReference type="GeneID" id="24595746"/>
<reference evidence="2" key="4">
    <citation type="journal article" date="2022" name="PLoS Pathog.">
        <title>Chromosome-level genome of Schistosoma haematobium underpins genome-wide explorations of molecular variation.</title>
        <authorList>
            <person name="Stroehlein A.J."/>
            <person name="Korhonen P.K."/>
            <person name="Lee V.V."/>
            <person name="Ralph S.A."/>
            <person name="Mentink-Kane M."/>
            <person name="You H."/>
            <person name="McManus D.P."/>
            <person name="Tchuente L.T."/>
            <person name="Stothard J.R."/>
            <person name="Kaur P."/>
            <person name="Dudchenko O."/>
            <person name="Aiden E.L."/>
            <person name="Yang B."/>
            <person name="Yang H."/>
            <person name="Emery A.M."/>
            <person name="Webster B.L."/>
            <person name="Brindley P.J."/>
            <person name="Rollinson D."/>
            <person name="Chang B.C.H."/>
            <person name="Gasser R.B."/>
            <person name="Young N.D."/>
        </authorList>
    </citation>
    <scope>NUCLEOTIDE SEQUENCE</scope>
</reference>
<comment type="caution">
    <text evidence="2">The sequence shown here is derived from an EMBL/GenBank/DDBJ whole genome shotgun (WGS) entry which is preliminary data.</text>
</comment>
<dbReference type="Gene3D" id="3.40.390.10">
    <property type="entry name" value="Collagenase (Catalytic Domain)"/>
    <property type="match status" value="1"/>
</dbReference>
<organism evidence="2 3">
    <name type="scientific">Schistosoma haematobium</name>
    <name type="common">Blood fluke</name>
    <dbReference type="NCBI Taxonomy" id="6185"/>
    <lineage>
        <taxon>Eukaryota</taxon>
        <taxon>Metazoa</taxon>
        <taxon>Spiralia</taxon>
        <taxon>Lophotrochozoa</taxon>
        <taxon>Platyhelminthes</taxon>
        <taxon>Trematoda</taxon>
        <taxon>Digenea</taxon>
        <taxon>Strigeidida</taxon>
        <taxon>Schistosomatoidea</taxon>
        <taxon>Schistosomatidae</taxon>
        <taxon>Schistosoma</taxon>
    </lineage>
</organism>
<dbReference type="InterPro" id="IPR018497">
    <property type="entry name" value="Peptidase_M13_C"/>
</dbReference>
<proteinExistence type="predicted"/>
<feature type="domain" description="Peptidase M13 C-terminal" evidence="1">
    <location>
        <begin position="111"/>
        <end position="283"/>
    </location>
</feature>
<sequence>MSAKKPTSCIDEVKENFRWTIEKHHKYSSISESTQNQANEYQLSIITSKSLSAADRDSRDFIFNNEISEDDYLMNVYYSQKTKFLKSIYKPLDTDVEPDAFSFMPYISSSVEDKLIKVSAGLLNPPYLEEGYSMSEKYGTIGWFIGRQLMYEVNNNKNADAPETSQVACNSPDATVFEAQLCCLQKQDEFKENNEKDLRSLSADINGLMLSFKTYTGHGDLQGKNSFYTSFAEMMCTSYFTDLIHTKLQSPDSVHKFSVNDLLKHSQEFATTHRCASGSKMNPGDLMNMQKWPCSKC</sequence>